<dbReference type="AlphaFoldDB" id="A0A2U1K826"/>
<keyword evidence="3" id="KW-1185">Reference proteome</keyword>
<organism evidence="2 3">
    <name type="scientific">Pueribacillus theae</name>
    <dbReference type="NCBI Taxonomy" id="2171751"/>
    <lineage>
        <taxon>Bacteria</taxon>
        <taxon>Bacillati</taxon>
        <taxon>Bacillota</taxon>
        <taxon>Bacilli</taxon>
        <taxon>Bacillales</taxon>
        <taxon>Bacillaceae</taxon>
        <taxon>Pueribacillus</taxon>
    </lineage>
</organism>
<comment type="caution">
    <text evidence="2">The sequence shown here is derived from an EMBL/GenBank/DDBJ whole genome shotgun (WGS) entry which is preliminary data.</text>
</comment>
<accession>A0A2U1K826</accession>
<feature type="transmembrane region" description="Helical" evidence="1">
    <location>
        <begin position="12"/>
        <end position="29"/>
    </location>
</feature>
<dbReference type="EMBL" id="QCZG01000002">
    <property type="protein sequence ID" value="PWA13203.1"/>
    <property type="molecule type" value="Genomic_DNA"/>
</dbReference>
<keyword evidence="1" id="KW-0472">Membrane</keyword>
<reference evidence="2 3" key="1">
    <citation type="submission" date="2018-04" db="EMBL/GenBank/DDBJ databases">
        <title>Camelliibacillus theae gen. nov., sp. nov., isolated from Pu'er tea.</title>
        <authorList>
            <person name="Niu L."/>
        </authorList>
    </citation>
    <scope>NUCLEOTIDE SEQUENCE [LARGE SCALE GENOMIC DNA]</scope>
    <source>
        <strain evidence="2 3">T8</strain>
    </source>
</reference>
<keyword evidence="1" id="KW-1133">Transmembrane helix</keyword>
<evidence type="ECO:0000313" key="2">
    <source>
        <dbReference type="EMBL" id="PWA13203.1"/>
    </source>
</evidence>
<protein>
    <submittedName>
        <fullName evidence="2">Uncharacterized protein</fullName>
    </submittedName>
</protein>
<proteinExistence type="predicted"/>
<dbReference type="Proteomes" id="UP000245998">
    <property type="component" value="Unassembled WGS sequence"/>
</dbReference>
<evidence type="ECO:0000256" key="1">
    <source>
        <dbReference type="SAM" id="Phobius"/>
    </source>
</evidence>
<name>A0A2U1K826_9BACI</name>
<gene>
    <name evidence="2" type="ORF">DCC39_01775</name>
</gene>
<sequence length="59" mass="6958">MHRKINRHLEKLSNSGIAFLCLIVIIFKPKVKYKNAAMMHVAIMEVWIRSEESEGFENR</sequence>
<keyword evidence="1" id="KW-0812">Transmembrane</keyword>
<evidence type="ECO:0000313" key="3">
    <source>
        <dbReference type="Proteomes" id="UP000245998"/>
    </source>
</evidence>